<dbReference type="InterPro" id="IPR014710">
    <property type="entry name" value="RmlC-like_jellyroll"/>
</dbReference>
<dbReference type="Gene3D" id="2.60.120.10">
    <property type="entry name" value="Jelly Rolls"/>
    <property type="match status" value="1"/>
</dbReference>
<comment type="catalytic activity">
    <reaction evidence="3">
        <text>uridine + phosphate = alpha-D-ribose 1-phosphate + uracil</text>
        <dbReference type="Rhea" id="RHEA:24388"/>
        <dbReference type="ChEBI" id="CHEBI:16704"/>
        <dbReference type="ChEBI" id="CHEBI:17568"/>
        <dbReference type="ChEBI" id="CHEBI:43474"/>
        <dbReference type="ChEBI" id="CHEBI:57720"/>
        <dbReference type="EC" id="2.4.2.2"/>
    </reaction>
</comment>
<reference evidence="4 5" key="1">
    <citation type="journal article" date="2010" name="Stand. Genomic Sci.">
        <title>Non-contiguous finished genome sequence of Aminomonas paucivorans type strain (GLU-3).</title>
        <authorList>
            <person name="Pitluck S."/>
            <person name="Yasawong M."/>
            <person name="Held B."/>
            <person name="Lapidus A."/>
            <person name="Nolan M."/>
            <person name="Copeland A."/>
            <person name="Lucas S."/>
            <person name="Del Rio T.G."/>
            <person name="Tice H."/>
            <person name="Cheng J.F."/>
            <person name="Chertkov O."/>
            <person name="Goodwin L."/>
            <person name="Tapia R."/>
            <person name="Han C."/>
            <person name="Liolios K."/>
            <person name="Ivanova N."/>
            <person name="Mavromatis K."/>
            <person name="Ovchinnikova G."/>
            <person name="Pati A."/>
            <person name="Chen A."/>
            <person name="Palaniappan K."/>
            <person name="Land M."/>
            <person name="Hauser L."/>
            <person name="Chang Y.J."/>
            <person name="Jeffries C.D."/>
            <person name="Pukall R."/>
            <person name="Spring S."/>
            <person name="Rohde M."/>
            <person name="Sikorski J."/>
            <person name="Goker M."/>
            <person name="Woyke T."/>
            <person name="Bristow J."/>
            <person name="Eisen J.A."/>
            <person name="Markowitz V."/>
            <person name="Hugenholtz P."/>
            <person name="Kyrpides N.C."/>
            <person name="Klenk H.P."/>
        </authorList>
    </citation>
    <scope>NUCLEOTIDE SEQUENCE [LARGE SCALE GENOMIC DNA]</scope>
    <source>
        <strain evidence="4 5">DSM 12260</strain>
    </source>
</reference>
<protein>
    <recommendedName>
        <fullName evidence="3">Pyrimidine/purine nucleoside phosphorylase</fullName>
        <ecNumber evidence="3">2.4.2.1</ecNumber>
        <ecNumber evidence="3">2.4.2.2</ecNumber>
    </recommendedName>
    <alternativeName>
        <fullName evidence="3">Adenosine phosphorylase</fullName>
    </alternativeName>
    <alternativeName>
        <fullName evidence="3">Cytidine phosphorylase</fullName>
    </alternativeName>
    <alternativeName>
        <fullName evidence="3">Guanosine phosphorylase</fullName>
    </alternativeName>
    <alternativeName>
        <fullName evidence="3">Inosine phosphorylase</fullName>
    </alternativeName>
    <alternativeName>
        <fullName evidence="3">Thymidine phosphorylase</fullName>
    </alternativeName>
    <alternativeName>
        <fullName evidence="3">Uridine phosphorylase</fullName>
    </alternativeName>
    <alternativeName>
        <fullName evidence="3">Xanthosine phosphorylase</fullName>
    </alternativeName>
</protein>
<keyword evidence="2 3" id="KW-0808">Transferase</keyword>
<comment type="catalytic activity">
    <reaction evidence="3">
        <text>guanosine + phosphate = alpha-D-ribose 1-phosphate + guanine</text>
        <dbReference type="Rhea" id="RHEA:13233"/>
        <dbReference type="ChEBI" id="CHEBI:16235"/>
        <dbReference type="ChEBI" id="CHEBI:16750"/>
        <dbReference type="ChEBI" id="CHEBI:43474"/>
        <dbReference type="ChEBI" id="CHEBI:57720"/>
        <dbReference type="EC" id="2.4.2.1"/>
    </reaction>
</comment>
<organism evidence="4 5">
    <name type="scientific">Aminomonas paucivorans DSM 12260</name>
    <dbReference type="NCBI Taxonomy" id="584708"/>
    <lineage>
        <taxon>Bacteria</taxon>
        <taxon>Thermotogati</taxon>
        <taxon>Synergistota</taxon>
        <taxon>Synergistia</taxon>
        <taxon>Synergistales</taxon>
        <taxon>Synergistaceae</taxon>
        <taxon>Aminomonas</taxon>
    </lineage>
</organism>
<dbReference type="EC" id="2.4.2.1" evidence="3"/>
<dbReference type="GO" id="GO:0004850">
    <property type="term" value="F:uridine phosphorylase activity"/>
    <property type="evidence" value="ECO:0007669"/>
    <property type="project" value="RHEA"/>
</dbReference>
<evidence type="ECO:0000256" key="2">
    <source>
        <dbReference type="ARBA" id="ARBA00022679"/>
    </source>
</evidence>
<keyword evidence="1 3" id="KW-0328">Glycosyltransferase</keyword>
<proteinExistence type="inferred from homology"/>
<dbReference type="PANTHER" id="PTHR36540">
    <property type="entry name" value="PYRIMIDINE/PURINE NUCLEOSIDE PHOSPHORYLASE"/>
    <property type="match status" value="1"/>
</dbReference>
<dbReference type="RefSeq" id="WP_006302057.1">
    <property type="nucleotide sequence ID" value="NZ_CM001022.1"/>
</dbReference>
<dbReference type="STRING" id="584708.Apau_2402"/>
<dbReference type="EMBL" id="CM001022">
    <property type="protein sequence ID" value="EFQ24809.1"/>
    <property type="molecule type" value="Genomic_DNA"/>
</dbReference>
<dbReference type="InterPro" id="IPR011051">
    <property type="entry name" value="RmlC_Cupin_sf"/>
</dbReference>
<dbReference type="GO" id="GO:0004731">
    <property type="term" value="F:purine-nucleoside phosphorylase activity"/>
    <property type="evidence" value="ECO:0007669"/>
    <property type="project" value="UniProtKB-UniRule"/>
</dbReference>
<comment type="catalytic activity">
    <reaction evidence="3">
        <text>a purine D-ribonucleoside + phosphate = a purine nucleobase + alpha-D-ribose 1-phosphate</text>
        <dbReference type="Rhea" id="RHEA:19805"/>
        <dbReference type="ChEBI" id="CHEBI:26386"/>
        <dbReference type="ChEBI" id="CHEBI:43474"/>
        <dbReference type="ChEBI" id="CHEBI:57720"/>
        <dbReference type="ChEBI" id="CHEBI:142355"/>
        <dbReference type="EC" id="2.4.2.1"/>
    </reaction>
</comment>
<comment type="catalytic activity">
    <reaction evidence="3">
        <text>xanthosine + phosphate = alpha-D-ribose 1-phosphate + xanthine</text>
        <dbReference type="Rhea" id="RHEA:27638"/>
        <dbReference type="ChEBI" id="CHEBI:17712"/>
        <dbReference type="ChEBI" id="CHEBI:18107"/>
        <dbReference type="ChEBI" id="CHEBI:43474"/>
        <dbReference type="ChEBI" id="CHEBI:57720"/>
        <dbReference type="EC" id="2.4.2.1"/>
    </reaction>
</comment>
<dbReference type="SUPFAM" id="SSF51182">
    <property type="entry name" value="RmlC-like cupins"/>
    <property type="match status" value="1"/>
</dbReference>
<dbReference type="PaxDb" id="584708-Apau_2402"/>
<evidence type="ECO:0000313" key="4">
    <source>
        <dbReference type="EMBL" id="EFQ24809.1"/>
    </source>
</evidence>
<dbReference type="PANTHER" id="PTHR36540:SF1">
    <property type="entry name" value="PYRIMIDINE_PURINE NUCLEOSIDE PHOSPHORYLASE"/>
    <property type="match status" value="1"/>
</dbReference>
<dbReference type="eggNOG" id="COG3123">
    <property type="taxonomic scope" value="Bacteria"/>
</dbReference>
<comment type="catalytic activity">
    <reaction evidence="3">
        <text>thymidine + phosphate = 2-deoxy-alpha-D-ribose 1-phosphate + thymine</text>
        <dbReference type="Rhea" id="RHEA:16037"/>
        <dbReference type="ChEBI" id="CHEBI:17748"/>
        <dbReference type="ChEBI" id="CHEBI:17821"/>
        <dbReference type="ChEBI" id="CHEBI:43474"/>
        <dbReference type="ChEBI" id="CHEBI:57259"/>
        <dbReference type="EC" id="2.4.2.2"/>
    </reaction>
</comment>
<evidence type="ECO:0000256" key="1">
    <source>
        <dbReference type="ARBA" id="ARBA00022676"/>
    </source>
</evidence>
<dbReference type="AlphaFoldDB" id="E3D0D6"/>
<evidence type="ECO:0000313" key="5">
    <source>
        <dbReference type="Proteomes" id="UP000005096"/>
    </source>
</evidence>
<comment type="catalytic activity">
    <reaction evidence="3">
        <text>adenosine + phosphate = alpha-D-ribose 1-phosphate + adenine</text>
        <dbReference type="Rhea" id="RHEA:27642"/>
        <dbReference type="ChEBI" id="CHEBI:16335"/>
        <dbReference type="ChEBI" id="CHEBI:16708"/>
        <dbReference type="ChEBI" id="CHEBI:43474"/>
        <dbReference type="ChEBI" id="CHEBI:57720"/>
        <dbReference type="EC" id="2.4.2.1"/>
    </reaction>
</comment>
<comment type="function">
    <text evidence="3">Catalyzes the phosphorolysis of diverse nucleosides, yielding D-ribose 1-phosphate and the respective free bases. Can use uridine, adenosine, guanosine, cytidine, thymidine, inosine and xanthosine as substrates. Also catalyzes the reverse reactions.</text>
</comment>
<comment type="similarity">
    <text evidence="3">Belongs to the nucleoside phosphorylase PpnP family.</text>
</comment>
<dbReference type="GO" id="GO:0009032">
    <property type="term" value="F:thymidine phosphorylase activity"/>
    <property type="evidence" value="ECO:0007669"/>
    <property type="project" value="RHEA"/>
</dbReference>
<sequence length="105" mass="11673">MAERIQGVDVAMLGNIYLDGKVQSRSVFFADGSRKTLGVMLPGEYFFDVGDREVMEITAGAFEVQLPGETAWKPFPAGTSFELPPNTKYGIRCAEISQYLCSYYK</sequence>
<dbReference type="GO" id="GO:0005829">
    <property type="term" value="C:cytosol"/>
    <property type="evidence" value="ECO:0007669"/>
    <property type="project" value="TreeGrafter"/>
</dbReference>
<accession>E3D0D6</accession>
<dbReference type="GO" id="GO:0047975">
    <property type="term" value="F:guanosine phosphorylase activity"/>
    <property type="evidence" value="ECO:0007669"/>
    <property type="project" value="RHEA"/>
</dbReference>
<dbReference type="Proteomes" id="UP000005096">
    <property type="component" value="Chromosome"/>
</dbReference>
<comment type="catalytic activity">
    <reaction evidence="3">
        <text>cytidine + phosphate = cytosine + alpha-D-ribose 1-phosphate</text>
        <dbReference type="Rhea" id="RHEA:52540"/>
        <dbReference type="ChEBI" id="CHEBI:16040"/>
        <dbReference type="ChEBI" id="CHEBI:17562"/>
        <dbReference type="ChEBI" id="CHEBI:43474"/>
        <dbReference type="ChEBI" id="CHEBI:57720"/>
        <dbReference type="EC" id="2.4.2.2"/>
    </reaction>
</comment>
<dbReference type="HOGENOM" id="CLU_157874_0_0_0"/>
<keyword evidence="5" id="KW-1185">Reference proteome</keyword>
<comment type="catalytic activity">
    <reaction evidence="3">
        <text>inosine + phosphate = alpha-D-ribose 1-phosphate + hypoxanthine</text>
        <dbReference type="Rhea" id="RHEA:27646"/>
        <dbReference type="ChEBI" id="CHEBI:17368"/>
        <dbReference type="ChEBI" id="CHEBI:17596"/>
        <dbReference type="ChEBI" id="CHEBI:43474"/>
        <dbReference type="ChEBI" id="CHEBI:57720"/>
        <dbReference type="EC" id="2.4.2.1"/>
    </reaction>
</comment>
<dbReference type="InterPro" id="IPR009664">
    <property type="entry name" value="Ppnp"/>
</dbReference>
<gene>
    <name evidence="3" type="primary">ppnP</name>
    <name evidence="4" type="ORF">Apau_2402</name>
</gene>
<dbReference type="CDD" id="cd20296">
    <property type="entry name" value="cupin_PpnP-like"/>
    <property type="match status" value="1"/>
</dbReference>
<evidence type="ECO:0000256" key="3">
    <source>
        <dbReference type="HAMAP-Rule" id="MF_01537"/>
    </source>
</evidence>
<name>E3D0D6_9BACT</name>
<dbReference type="EC" id="2.4.2.2" evidence="3"/>
<dbReference type="HAMAP" id="MF_01537">
    <property type="entry name" value="Nucleos_phosphorylase_PpnP"/>
    <property type="match status" value="1"/>
</dbReference>
<dbReference type="Pfam" id="PF06865">
    <property type="entry name" value="Ppnp"/>
    <property type="match status" value="1"/>
</dbReference>